<feature type="transmembrane region" description="Helical" evidence="1">
    <location>
        <begin position="180"/>
        <end position="200"/>
    </location>
</feature>
<reference evidence="2 3" key="1">
    <citation type="submission" date="2021-08" db="EMBL/GenBank/DDBJ databases">
        <authorList>
            <person name="Peeters C."/>
        </authorList>
    </citation>
    <scope>NUCLEOTIDE SEQUENCE [LARGE SCALE GENOMIC DNA]</scope>
    <source>
        <strain evidence="2 3">LMG 23992</strain>
    </source>
</reference>
<dbReference type="PANTHER" id="PTHR43471">
    <property type="entry name" value="ABC TRANSPORTER PERMEASE"/>
    <property type="match status" value="1"/>
</dbReference>
<dbReference type="Pfam" id="PF12679">
    <property type="entry name" value="ABC2_membrane_2"/>
    <property type="match status" value="1"/>
</dbReference>
<evidence type="ECO:0000256" key="1">
    <source>
        <dbReference type="SAM" id="Phobius"/>
    </source>
</evidence>
<dbReference type="PANTHER" id="PTHR43471:SF1">
    <property type="entry name" value="ABC TRANSPORTER PERMEASE PROTEIN NOSY-RELATED"/>
    <property type="match status" value="1"/>
</dbReference>
<feature type="transmembrane region" description="Helical" evidence="1">
    <location>
        <begin position="110"/>
        <end position="132"/>
    </location>
</feature>
<dbReference type="EMBL" id="CAJZAI010000001">
    <property type="protein sequence ID" value="CAG9165593.1"/>
    <property type="molecule type" value="Genomic_DNA"/>
</dbReference>
<dbReference type="Proteomes" id="UP000727654">
    <property type="component" value="Unassembled WGS sequence"/>
</dbReference>
<keyword evidence="3" id="KW-1185">Reference proteome</keyword>
<evidence type="ECO:0000313" key="3">
    <source>
        <dbReference type="Proteomes" id="UP000727654"/>
    </source>
</evidence>
<gene>
    <name evidence="2" type="primary">nosY</name>
    <name evidence="2" type="ORF">LMG23992_00539</name>
</gene>
<protein>
    <submittedName>
        <fullName evidence="2">ABC transporter permease protein NosY</fullName>
    </submittedName>
</protein>
<comment type="caution">
    <text evidence="2">The sequence shown here is derived from an EMBL/GenBank/DDBJ whole genome shotgun (WGS) entry which is preliminary data.</text>
</comment>
<keyword evidence="1" id="KW-0472">Membrane</keyword>
<accession>A0ABN7XWW6</accession>
<feature type="transmembrane region" description="Helical" evidence="1">
    <location>
        <begin position="58"/>
        <end position="80"/>
    </location>
</feature>
<feature type="transmembrane region" description="Helical" evidence="1">
    <location>
        <begin position="263"/>
        <end position="281"/>
    </location>
</feature>
<evidence type="ECO:0000313" key="2">
    <source>
        <dbReference type="EMBL" id="CAG9165593.1"/>
    </source>
</evidence>
<organism evidence="2 3">
    <name type="scientific">Cupriavidus laharis</name>
    <dbReference type="NCBI Taxonomy" id="151654"/>
    <lineage>
        <taxon>Bacteria</taxon>
        <taxon>Pseudomonadati</taxon>
        <taxon>Pseudomonadota</taxon>
        <taxon>Betaproteobacteria</taxon>
        <taxon>Burkholderiales</taxon>
        <taxon>Burkholderiaceae</taxon>
        <taxon>Cupriavidus</taxon>
    </lineage>
</organism>
<feature type="transmembrane region" description="Helical" evidence="1">
    <location>
        <begin position="144"/>
        <end position="168"/>
    </location>
</feature>
<feature type="transmembrane region" description="Helical" evidence="1">
    <location>
        <begin position="25"/>
        <end position="46"/>
    </location>
</feature>
<proteinExistence type="predicted"/>
<keyword evidence="1" id="KW-0812">Transmembrane</keyword>
<sequence>MIQFEWRQVATLAGKEFRDRVRNRWVLAVAVVFTVFSVAISYFGGAEQGTLGPRSIEFVITSLVSLVIYLVPLIALLLGFDAIVGERERGSLDLLLALPLTRGELLLGKYLGLAGALACSTLAGFALMAGLLYARFGWPGLYQYLGFVLSATLLGLAFLSLALFLSVLSRDRTRASGMAIALWFFFVLVFDLLLLGLLVAGSGQPGGASGGIAGSLFSGDWVAWLLLLNPADIFRILNIFSLDQLRSLGGVAGIVPPSLADPWLMSGAMLAWIAVPLVLAARRFR</sequence>
<name>A0ABN7XWW6_9BURK</name>
<dbReference type="RefSeq" id="WP_224078230.1">
    <property type="nucleotide sequence ID" value="NZ_CAJZAI010000001.1"/>
</dbReference>
<keyword evidence="1" id="KW-1133">Transmembrane helix</keyword>